<evidence type="ECO:0008006" key="4">
    <source>
        <dbReference type="Google" id="ProtNLM"/>
    </source>
</evidence>
<organism evidence="2 3">
    <name type="scientific">Histidinibacterium lentulum</name>
    <dbReference type="NCBI Taxonomy" id="2480588"/>
    <lineage>
        <taxon>Bacteria</taxon>
        <taxon>Pseudomonadati</taxon>
        <taxon>Pseudomonadota</taxon>
        <taxon>Alphaproteobacteria</taxon>
        <taxon>Rhodobacterales</taxon>
        <taxon>Paracoccaceae</taxon>
        <taxon>Histidinibacterium</taxon>
    </lineage>
</organism>
<sequence>MFRTCPPLVPFVVALLLPGLSPAQTVVEPPPALRAAPPAQLSFPATFGVPSAVAPRAGTAFVGASFAHPRAGMKGLGSDGDLVLGYNTGDPIDGVSLTFGLALTGLEPFGDAGAFSVSASRLLRAGGASATFAGVSLSNLAPWGEAADRPEMSSVYVSHLVGLPAAGAELPLQISLGYGTDTTRAADGSGRLDDGAFLGLGLGLTPFVSGSVSATETQVNLGATVSIPRTGASLSLGVLDAADATDHRQVSLSIALGF</sequence>
<keyword evidence="1" id="KW-0732">Signal</keyword>
<dbReference type="Proteomes" id="UP000268016">
    <property type="component" value="Unassembled WGS sequence"/>
</dbReference>
<accession>A0A3N2R953</accession>
<gene>
    <name evidence="2" type="ORF">EAT49_00660</name>
</gene>
<comment type="caution">
    <text evidence="2">The sequence shown here is derived from an EMBL/GenBank/DDBJ whole genome shotgun (WGS) entry which is preliminary data.</text>
</comment>
<protein>
    <recommendedName>
        <fullName evidence="4">Transporter</fullName>
    </recommendedName>
</protein>
<evidence type="ECO:0000313" key="3">
    <source>
        <dbReference type="Proteomes" id="UP000268016"/>
    </source>
</evidence>
<evidence type="ECO:0000256" key="1">
    <source>
        <dbReference type="SAM" id="SignalP"/>
    </source>
</evidence>
<dbReference type="RefSeq" id="WP_148078721.1">
    <property type="nucleotide sequence ID" value="NZ_ML119081.1"/>
</dbReference>
<evidence type="ECO:0000313" key="2">
    <source>
        <dbReference type="EMBL" id="ROU03947.1"/>
    </source>
</evidence>
<dbReference type="OrthoDB" id="7863233at2"/>
<reference evidence="2 3" key="1">
    <citation type="submission" date="2018-10" db="EMBL/GenBank/DDBJ databases">
        <title>Histidinibacterium lentulum gen. nov., sp. nov., a marine bacterium from the culture broth of Picochlorum sp. 122.</title>
        <authorList>
            <person name="Wang G."/>
        </authorList>
    </citation>
    <scope>NUCLEOTIDE SEQUENCE [LARGE SCALE GENOMIC DNA]</scope>
    <source>
        <strain evidence="2 3">B17</strain>
    </source>
</reference>
<dbReference type="AlphaFoldDB" id="A0A3N2R953"/>
<proteinExistence type="predicted"/>
<keyword evidence="3" id="KW-1185">Reference proteome</keyword>
<feature type="signal peptide" evidence="1">
    <location>
        <begin position="1"/>
        <end position="23"/>
    </location>
</feature>
<name>A0A3N2R953_9RHOB</name>
<feature type="chain" id="PRO_5018251038" description="Transporter" evidence="1">
    <location>
        <begin position="24"/>
        <end position="258"/>
    </location>
</feature>
<dbReference type="EMBL" id="RDRB01000001">
    <property type="protein sequence ID" value="ROU03947.1"/>
    <property type="molecule type" value="Genomic_DNA"/>
</dbReference>